<comment type="caution">
    <text evidence="4">The sequence shown here is derived from an EMBL/GenBank/DDBJ whole genome shotgun (WGS) entry which is preliminary data.</text>
</comment>
<evidence type="ECO:0000256" key="2">
    <source>
        <dbReference type="SAM" id="MobiDB-lite"/>
    </source>
</evidence>
<dbReference type="AlphaFoldDB" id="A0A3M2M687"/>
<keyword evidence="4" id="KW-0547">Nucleotide-binding</keyword>
<name>A0A3M2M687_9ACTN</name>
<evidence type="ECO:0000256" key="1">
    <source>
        <dbReference type="ARBA" id="ARBA00022527"/>
    </source>
</evidence>
<keyword evidence="5" id="KW-1185">Reference proteome</keyword>
<dbReference type="InterPro" id="IPR003594">
    <property type="entry name" value="HATPase_dom"/>
</dbReference>
<feature type="domain" description="Histidine kinase/HSP90-like ATPase" evidence="3">
    <location>
        <begin position="26"/>
        <end position="113"/>
    </location>
</feature>
<evidence type="ECO:0000313" key="5">
    <source>
        <dbReference type="Proteomes" id="UP000282674"/>
    </source>
</evidence>
<reference evidence="4 5" key="1">
    <citation type="submission" date="2018-10" db="EMBL/GenBank/DDBJ databases">
        <title>Isolation from soil.</title>
        <authorList>
            <person name="Hu J."/>
        </authorList>
    </citation>
    <scope>NUCLEOTIDE SEQUENCE [LARGE SCALE GENOMIC DNA]</scope>
    <source>
        <strain evidence="4 5">NEAU-Ht49</strain>
    </source>
</reference>
<sequence length="169" mass="17927">MNASGFTRLPIGGRDEPSADQSPGLARRWLSKQIGSFHPVLDDAGQALGEAVTNVVQHTTSDAVRVSFTLTGPFAIYIEVYDQGGKGGRPRLGIPDFEAEEGRGLRIIDALSDGDWGFRRIPGSAGHAVWFTIDVTPDRHTLQKCEEEASVSDDLLVGPSVGGLPVGGS</sequence>
<dbReference type="SUPFAM" id="SSF55874">
    <property type="entry name" value="ATPase domain of HSP90 chaperone/DNA topoisomerase II/histidine kinase"/>
    <property type="match status" value="1"/>
</dbReference>
<dbReference type="Gene3D" id="3.30.565.10">
    <property type="entry name" value="Histidine kinase-like ATPase, C-terminal domain"/>
    <property type="match status" value="1"/>
</dbReference>
<dbReference type="Proteomes" id="UP000282674">
    <property type="component" value="Unassembled WGS sequence"/>
</dbReference>
<dbReference type="GO" id="GO:0004674">
    <property type="term" value="F:protein serine/threonine kinase activity"/>
    <property type="evidence" value="ECO:0007669"/>
    <property type="project" value="UniProtKB-KW"/>
</dbReference>
<dbReference type="RefSeq" id="WP_122194562.1">
    <property type="nucleotide sequence ID" value="NZ_JBHSKC010000006.1"/>
</dbReference>
<protein>
    <submittedName>
        <fullName evidence="4">ATP-binding protein</fullName>
    </submittedName>
</protein>
<dbReference type="PANTHER" id="PTHR35526">
    <property type="entry name" value="ANTI-SIGMA-F FACTOR RSBW-RELATED"/>
    <property type="match status" value="1"/>
</dbReference>
<organism evidence="4 5">
    <name type="scientific">Actinomadura harenae</name>
    <dbReference type="NCBI Taxonomy" id="2483351"/>
    <lineage>
        <taxon>Bacteria</taxon>
        <taxon>Bacillati</taxon>
        <taxon>Actinomycetota</taxon>
        <taxon>Actinomycetes</taxon>
        <taxon>Streptosporangiales</taxon>
        <taxon>Thermomonosporaceae</taxon>
        <taxon>Actinomadura</taxon>
    </lineage>
</organism>
<gene>
    <name evidence="4" type="ORF">EBO15_12710</name>
</gene>
<dbReference type="PANTHER" id="PTHR35526:SF3">
    <property type="entry name" value="ANTI-SIGMA-F FACTOR RSBW"/>
    <property type="match status" value="1"/>
</dbReference>
<accession>A0A3M2M687</accession>
<proteinExistence type="predicted"/>
<keyword evidence="4" id="KW-0067">ATP-binding</keyword>
<keyword evidence="1" id="KW-0808">Transferase</keyword>
<keyword evidence="1" id="KW-0723">Serine/threonine-protein kinase</keyword>
<feature type="region of interest" description="Disordered" evidence="2">
    <location>
        <begin position="1"/>
        <end position="23"/>
    </location>
</feature>
<evidence type="ECO:0000259" key="3">
    <source>
        <dbReference type="Pfam" id="PF13581"/>
    </source>
</evidence>
<dbReference type="GO" id="GO:0005524">
    <property type="term" value="F:ATP binding"/>
    <property type="evidence" value="ECO:0007669"/>
    <property type="project" value="UniProtKB-KW"/>
</dbReference>
<keyword evidence="1" id="KW-0418">Kinase</keyword>
<dbReference type="Pfam" id="PF13581">
    <property type="entry name" value="HATPase_c_2"/>
    <property type="match status" value="1"/>
</dbReference>
<dbReference type="InterPro" id="IPR050267">
    <property type="entry name" value="Anti-sigma-factor_SerPK"/>
</dbReference>
<dbReference type="InterPro" id="IPR036890">
    <property type="entry name" value="HATPase_C_sf"/>
</dbReference>
<evidence type="ECO:0000313" key="4">
    <source>
        <dbReference type="EMBL" id="RMI44500.1"/>
    </source>
</evidence>
<dbReference type="EMBL" id="RFFG01000018">
    <property type="protein sequence ID" value="RMI44500.1"/>
    <property type="molecule type" value="Genomic_DNA"/>
</dbReference>
<dbReference type="CDD" id="cd16936">
    <property type="entry name" value="HATPase_RsbW-like"/>
    <property type="match status" value="1"/>
</dbReference>
<dbReference type="OrthoDB" id="3476350at2"/>